<feature type="compositionally biased region" description="Polar residues" evidence="1">
    <location>
        <begin position="87"/>
        <end position="111"/>
    </location>
</feature>
<reference evidence="3" key="1">
    <citation type="journal article" date="2011" name="Proc. Natl. Acad. Sci. U.S.A.">
        <title>Obligate biotrophy features unraveled by the genomic analysis of rust fungi.</title>
        <authorList>
            <person name="Duplessis S."/>
            <person name="Cuomo C.A."/>
            <person name="Lin Y.-C."/>
            <person name="Aerts A."/>
            <person name="Tisserant E."/>
            <person name="Veneault-Fourrey C."/>
            <person name="Joly D.L."/>
            <person name="Hacquard S."/>
            <person name="Amselem J."/>
            <person name="Cantarel B.L."/>
            <person name="Chiu R."/>
            <person name="Coutinho P.M."/>
            <person name="Feau N."/>
            <person name="Field M."/>
            <person name="Frey P."/>
            <person name="Gelhaye E."/>
            <person name="Goldberg J."/>
            <person name="Grabherr M.G."/>
            <person name="Kodira C.D."/>
            <person name="Kohler A."/>
            <person name="Kuees U."/>
            <person name="Lindquist E.A."/>
            <person name="Lucas S.M."/>
            <person name="Mago R."/>
            <person name="Mauceli E."/>
            <person name="Morin E."/>
            <person name="Murat C."/>
            <person name="Pangilinan J.L."/>
            <person name="Park R."/>
            <person name="Pearson M."/>
            <person name="Quesneville H."/>
            <person name="Rouhier N."/>
            <person name="Sakthikumar S."/>
            <person name="Salamov A.A."/>
            <person name="Schmutz J."/>
            <person name="Selles B."/>
            <person name="Shapiro H."/>
            <person name="Tanguay P."/>
            <person name="Tuskan G.A."/>
            <person name="Henrissat B."/>
            <person name="Van de Peer Y."/>
            <person name="Rouze P."/>
            <person name="Ellis J.G."/>
            <person name="Dodds P.N."/>
            <person name="Schein J.E."/>
            <person name="Zhong S."/>
            <person name="Hamelin R.C."/>
            <person name="Grigoriev I.V."/>
            <person name="Szabo L.J."/>
            <person name="Martin F."/>
        </authorList>
    </citation>
    <scope>NUCLEOTIDE SEQUENCE [LARGE SCALE GENOMIC DNA]</scope>
    <source>
        <strain evidence="3">98AG31 / pathotype 3-4-7</strain>
    </source>
</reference>
<protein>
    <submittedName>
        <fullName evidence="2">Uncharacterized protein</fullName>
    </submittedName>
</protein>
<name>F4RML9_MELLP</name>
<accession>F4RML9</accession>
<organism evidence="3">
    <name type="scientific">Melampsora larici-populina (strain 98AG31 / pathotype 3-4-7)</name>
    <name type="common">Poplar leaf rust fungus</name>
    <dbReference type="NCBI Taxonomy" id="747676"/>
    <lineage>
        <taxon>Eukaryota</taxon>
        <taxon>Fungi</taxon>
        <taxon>Dikarya</taxon>
        <taxon>Basidiomycota</taxon>
        <taxon>Pucciniomycotina</taxon>
        <taxon>Pucciniomycetes</taxon>
        <taxon>Pucciniales</taxon>
        <taxon>Melampsoraceae</taxon>
        <taxon>Melampsora</taxon>
    </lineage>
</organism>
<feature type="compositionally biased region" description="Basic and acidic residues" evidence="1">
    <location>
        <begin position="73"/>
        <end position="86"/>
    </location>
</feature>
<dbReference type="GeneID" id="18930091"/>
<keyword evidence="3" id="KW-1185">Reference proteome</keyword>
<dbReference type="KEGG" id="mlr:MELLADRAFT_63432"/>
<feature type="region of interest" description="Disordered" evidence="1">
    <location>
        <begin position="134"/>
        <end position="236"/>
    </location>
</feature>
<dbReference type="EMBL" id="GL883109">
    <property type="protein sequence ID" value="EGG06358.1"/>
    <property type="molecule type" value="Genomic_DNA"/>
</dbReference>
<evidence type="ECO:0000256" key="1">
    <source>
        <dbReference type="SAM" id="MobiDB-lite"/>
    </source>
</evidence>
<feature type="region of interest" description="Disordered" evidence="1">
    <location>
        <begin position="58"/>
        <end position="111"/>
    </location>
</feature>
<feature type="compositionally biased region" description="Gly residues" evidence="1">
    <location>
        <begin position="175"/>
        <end position="205"/>
    </location>
</feature>
<sequence>MRQTYLTFRVGEEEDMADIGVRNKAIEKRAERNTIKRGDDLYLDNPYAHGQVKQFIDPIDGESWEGRATAWDDPSRGESREEKSEVSKGTQSVRSALWAQTRSEPHTSQQTTPAIFNRQTHAPHASTSTFAATSNFTSSFQPPSQPANHNKPAINPNYKGNPANYIHNYRPNFKGGRGSGGDNGAGNGQSGSGFGQNGSGNGQGNWGRNRQGEENSNREGNGNGKGNAGRGYAHKK</sequence>
<evidence type="ECO:0000313" key="2">
    <source>
        <dbReference type="EMBL" id="EGG06358.1"/>
    </source>
</evidence>
<dbReference type="AlphaFoldDB" id="F4RML9"/>
<dbReference type="VEuPathDB" id="FungiDB:MELLADRAFT_63432"/>
<dbReference type="InParanoid" id="F4RML9"/>
<gene>
    <name evidence="2" type="ORF">MELLADRAFT_63432</name>
</gene>
<evidence type="ECO:0000313" key="3">
    <source>
        <dbReference type="Proteomes" id="UP000001072"/>
    </source>
</evidence>
<dbReference type="RefSeq" id="XP_007410596.1">
    <property type="nucleotide sequence ID" value="XM_007410534.1"/>
</dbReference>
<dbReference type="HOGENOM" id="CLU_1175649_0_0_1"/>
<dbReference type="Proteomes" id="UP000001072">
    <property type="component" value="Unassembled WGS sequence"/>
</dbReference>
<proteinExistence type="predicted"/>